<organism evidence="3 4">
    <name type="scientific">Nonomuraea ferruginea</name>
    <dbReference type="NCBI Taxonomy" id="46174"/>
    <lineage>
        <taxon>Bacteria</taxon>
        <taxon>Bacillati</taxon>
        <taxon>Actinomycetota</taxon>
        <taxon>Actinomycetes</taxon>
        <taxon>Streptosporangiales</taxon>
        <taxon>Streptosporangiaceae</taxon>
        <taxon>Nonomuraea</taxon>
    </lineage>
</organism>
<sequence length="189" mass="19729">MILDRRPLLALALGGLLVTGIAVMLVTRPLWHQMFTPRVLASVVITAVIVIVPTVLELVPPTVRMVWGLAFVAFGGVAALATALVHLTRGSPEVLHAEDALSLGMVGGLVAGGGVVLVARAVRLLREAGVEHLGWAEERSGEGYVPVCACGWEGEPRPSSSEALEDAGDHAGRVRLTGPRDSGRPRATG</sequence>
<evidence type="ECO:0000256" key="1">
    <source>
        <dbReference type="SAM" id="MobiDB-lite"/>
    </source>
</evidence>
<comment type="caution">
    <text evidence="3">The sequence shown here is derived from an EMBL/GenBank/DDBJ whole genome shotgun (WGS) entry which is preliminary data.</text>
</comment>
<accession>A0ABT4SVD9</accession>
<dbReference type="RefSeq" id="WP_271276138.1">
    <property type="nucleotide sequence ID" value="NZ_BAABFD010000016.1"/>
</dbReference>
<dbReference type="Proteomes" id="UP001212498">
    <property type="component" value="Unassembled WGS sequence"/>
</dbReference>
<protein>
    <submittedName>
        <fullName evidence="3">Uncharacterized protein</fullName>
    </submittedName>
</protein>
<gene>
    <name evidence="3" type="ORF">OUY24_10960</name>
</gene>
<reference evidence="3 4" key="1">
    <citation type="submission" date="2022-11" db="EMBL/GenBank/DDBJ databases">
        <title>Nonomuraea corallina sp. nov., a new species of the genus Nonomuraea isolated from sea side sediment in Thai sea.</title>
        <authorList>
            <person name="Ngamcharungchit C."/>
            <person name="Matsumoto A."/>
            <person name="Suriyachadkun C."/>
            <person name="Panbangred W."/>
            <person name="Inahashi Y."/>
            <person name="Intra B."/>
        </authorList>
    </citation>
    <scope>NUCLEOTIDE SEQUENCE [LARGE SCALE GENOMIC DNA]</scope>
    <source>
        <strain evidence="3 4">DSM 43553</strain>
    </source>
</reference>
<feature type="transmembrane region" description="Helical" evidence="2">
    <location>
        <begin position="39"/>
        <end position="59"/>
    </location>
</feature>
<evidence type="ECO:0000256" key="2">
    <source>
        <dbReference type="SAM" id="Phobius"/>
    </source>
</evidence>
<feature type="transmembrane region" description="Helical" evidence="2">
    <location>
        <begin position="7"/>
        <end position="27"/>
    </location>
</feature>
<proteinExistence type="predicted"/>
<keyword evidence="4" id="KW-1185">Reference proteome</keyword>
<keyword evidence="2" id="KW-0472">Membrane</keyword>
<feature type="region of interest" description="Disordered" evidence="1">
    <location>
        <begin position="155"/>
        <end position="189"/>
    </location>
</feature>
<feature type="transmembrane region" description="Helical" evidence="2">
    <location>
        <begin position="66"/>
        <end position="88"/>
    </location>
</feature>
<feature type="transmembrane region" description="Helical" evidence="2">
    <location>
        <begin position="100"/>
        <end position="119"/>
    </location>
</feature>
<dbReference type="EMBL" id="JAPNUD010000021">
    <property type="protein sequence ID" value="MDA0641137.1"/>
    <property type="molecule type" value="Genomic_DNA"/>
</dbReference>
<keyword evidence="2" id="KW-0812">Transmembrane</keyword>
<evidence type="ECO:0000313" key="4">
    <source>
        <dbReference type="Proteomes" id="UP001212498"/>
    </source>
</evidence>
<keyword evidence="2" id="KW-1133">Transmembrane helix</keyword>
<name>A0ABT4SVD9_9ACTN</name>
<evidence type="ECO:0000313" key="3">
    <source>
        <dbReference type="EMBL" id="MDA0641137.1"/>
    </source>
</evidence>